<feature type="domain" description="UDP-glucose/GDP-mannose dehydrogenase C-terminal" evidence="4">
    <location>
        <begin position="321"/>
        <end position="408"/>
    </location>
</feature>
<comment type="caution">
    <text evidence="5">The sequence shown here is derived from an EMBL/GenBank/DDBJ whole genome shotgun (WGS) entry which is preliminary data.</text>
</comment>
<dbReference type="RefSeq" id="WP_265265902.1">
    <property type="nucleotide sequence ID" value="NZ_JAIHOM010000103.1"/>
</dbReference>
<keyword evidence="6" id="KW-1185">Reference proteome</keyword>
<reference evidence="5 6" key="1">
    <citation type="submission" date="2021-08" db="EMBL/GenBank/DDBJ databases">
        <title>Draft genome sequence of Spirulina subsalsa with high tolerance to salinity and hype-accumulation of phycocyanin.</title>
        <authorList>
            <person name="Pei H."/>
            <person name="Jiang L."/>
        </authorList>
    </citation>
    <scope>NUCLEOTIDE SEQUENCE [LARGE SCALE GENOMIC DNA]</scope>
    <source>
        <strain evidence="5 6">FACHB-351</strain>
    </source>
</reference>
<dbReference type="InterPro" id="IPR014026">
    <property type="entry name" value="UDP-Glc/GDP-Man_DH_dimer"/>
</dbReference>
<dbReference type="GO" id="GO:0089714">
    <property type="term" value="F:UDP-N-acetyl-D-mannosamine dehydrogenase activity"/>
    <property type="evidence" value="ECO:0007669"/>
    <property type="project" value="UniProtKB-EC"/>
</dbReference>
<dbReference type="InterPro" id="IPR001732">
    <property type="entry name" value="UDP-Glc/GDP-Man_DH_N"/>
</dbReference>
<dbReference type="InterPro" id="IPR036291">
    <property type="entry name" value="NAD(P)-bd_dom_sf"/>
</dbReference>
<dbReference type="PANTHER" id="PTHR43491">
    <property type="entry name" value="UDP-N-ACETYL-D-MANNOSAMINE DEHYDROGENASE"/>
    <property type="match status" value="1"/>
</dbReference>
<protein>
    <submittedName>
        <fullName evidence="5">UDP-N-acetyl-D-mannosamine dehydrogenase</fullName>
        <ecNumber evidence="5">1.1.1.336</ecNumber>
    </submittedName>
</protein>
<dbReference type="InterPro" id="IPR017476">
    <property type="entry name" value="UDP-Glc/GDP-Man"/>
</dbReference>
<dbReference type="Pfam" id="PF03720">
    <property type="entry name" value="UDPG_MGDP_dh_C"/>
    <property type="match status" value="1"/>
</dbReference>
<dbReference type="Gene3D" id="3.40.50.720">
    <property type="entry name" value="NAD(P)-binding Rossmann-like Domain"/>
    <property type="match status" value="2"/>
</dbReference>
<dbReference type="EC" id="1.1.1.336" evidence="5"/>
<organism evidence="5 6">
    <name type="scientific">Spirulina subsalsa FACHB-351</name>
    <dbReference type="NCBI Taxonomy" id="234711"/>
    <lineage>
        <taxon>Bacteria</taxon>
        <taxon>Bacillati</taxon>
        <taxon>Cyanobacteriota</taxon>
        <taxon>Cyanophyceae</taxon>
        <taxon>Spirulinales</taxon>
        <taxon>Spirulinaceae</taxon>
        <taxon>Spirulina</taxon>
    </lineage>
</organism>
<evidence type="ECO:0000256" key="1">
    <source>
        <dbReference type="ARBA" id="ARBA00023002"/>
    </source>
</evidence>
<evidence type="ECO:0000256" key="3">
    <source>
        <dbReference type="PIRNR" id="PIRNR000124"/>
    </source>
</evidence>
<dbReference type="InterPro" id="IPR014027">
    <property type="entry name" value="UDP-Glc/GDP-Man_DH_C"/>
</dbReference>
<sequence length="411" mass="44316">MIHPDQNLPRVCILGLGYIGLPTAAILTQHGYSVIGVDINPNVVDTINQGSIHIVEPDLDQAVAIAVQTQKLQASTTPTAADIFIICVPTPFHPATEGLPQPNIDYVLAAAEAIAPILQPGNLVILESTSPVGTTEQVAKTLAVAGAPVEQLHLAYCPERVLPGNILHELIHNDRVVGGLTEEAATTAQSFYASFCQGQILTTDARTAELCKLTENAFRDVNLAFANELSMLCPNLKVDVRELIRLANHHPRVNILQPGCGVGGHCIAVDPWFIASAVPNHSPLLQTARQVNNHKPQWVVNQVVAAAQEFATIHQRQPIIACLGLAFKPNVDDLRGSPALEITQNLQALGYTILPVEPNLKSHPTLNLMPWSLALDKADLLVFLVGHREFHGLTLQKPSLDFCGITHQSAH</sequence>
<evidence type="ECO:0000256" key="2">
    <source>
        <dbReference type="ARBA" id="ARBA00023027"/>
    </source>
</evidence>
<dbReference type="Pfam" id="PF00984">
    <property type="entry name" value="UDPG_MGDP_dh"/>
    <property type="match status" value="1"/>
</dbReference>
<comment type="similarity">
    <text evidence="3">Belongs to the UDP-glucose/GDP-mannose dehydrogenase family.</text>
</comment>
<gene>
    <name evidence="5" type="primary">wecC</name>
    <name evidence="5" type="ORF">K4A83_17275</name>
</gene>
<dbReference type="SUPFAM" id="SSF48179">
    <property type="entry name" value="6-phosphogluconate dehydrogenase C-terminal domain-like"/>
    <property type="match status" value="1"/>
</dbReference>
<dbReference type="EMBL" id="JAIHOM010000103">
    <property type="protein sequence ID" value="MCW6038009.1"/>
    <property type="molecule type" value="Genomic_DNA"/>
</dbReference>
<accession>A0ABT3L926</accession>
<dbReference type="InterPro" id="IPR028359">
    <property type="entry name" value="UDP_ManNAc/GlcNAc_DH"/>
</dbReference>
<dbReference type="PIRSF" id="PIRSF500136">
    <property type="entry name" value="UDP_ManNAc_DH"/>
    <property type="match status" value="1"/>
</dbReference>
<keyword evidence="2" id="KW-0520">NAD</keyword>
<evidence type="ECO:0000313" key="6">
    <source>
        <dbReference type="Proteomes" id="UP001526426"/>
    </source>
</evidence>
<dbReference type="SUPFAM" id="SSF52413">
    <property type="entry name" value="UDP-glucose/GDP-mannose dehydrogenase C-terminal domain"/>
    <property type="match status" value="1"/>
</dbReference>
<keyword evidence="1 5" id="KW-0560">Oxidoreductase</keyword>
<dbReference type="InterPro" id="IPR036220">
    <property type="entry name" value="UDP-Glc/GDP-Man_DH_C_sf"/>
</dbReference>
<evidence type="ECO:0000259" key="4">
    <source>
        <dbReference type="SMART" id="SM00984"/>
    </source>
</evidence>
<dbReference type="PANTHER" id="PTHR43491:SF1">
    <property type="entry name" value="UDP-N-ACETYL-D-MANNOSAMINE DEHYDROGENASE"/>
    <property type="match status" value="1"/>
</dbReference>
<dbReference type="Pfam" id="PF03721">
    <property type="entry name" value="UDPG_MGDP_dh_N"/>
    <property type="match status" value="1"/>
</dbReference>
<dbReference type="NCBIfam" id="NF008286">
    <property type="entry name" value="PRK11064.1"/>
    <property type="match status" value="1"/>
</dbReference>
<name>A0ABT3L926_9CYAN</name>
<dbReference type="SMART" id="SM00984">
    <property type="entry name" value="UDPG_MGDP_dh_C"/>
    <property type="match status" value="1"/>
</dbReference>
<dbReference type="Proteomes" id="UP001526426">
    <property type="component" value="Unassembled WGS sequence"/>
</dbReference>
<dbReference type="SUPFAM" id="SSF51735">
    <property type="entry name" value="NAD(P)-binding Rossmann-fold domains"/>
    <property type="match status" value="1"/>
</dbReference>
<evidence type="ECO:0000313" key="5">
    <source>
        <dbReference type="EMBL" id="MCW6038009.1"/>
    </source>
</evidence>
<dbReference type="NCBIfam" id="TIGR03026">
    <property type="entry name" value="NDP-sugDHase"/>
    <property type="match status" value="1"/>
</dbReference>
<dbReference type="PIRSF" id="PIRSF000124">
    <property type="entry name" value="UDPglc_GDPman_dh"/>
    <property type="match status" value="1"/>
</dbReference>
<proteinExistence type="inferred from homology"/>
<dbReference type="InterPro" id="IPR008927">
    <property type="entry name" value="6-PGluconate_DH-like_C_sf"/>
</dbReference>